<reference evidence="6" key="1">
    <citation type="journal article" date="2020" name="New Phytol.">
        <title>Comparative genomics reveals dynamic genome evolution in host specialist ectomycorrhizal fungi.</title>
        <authorList>
            <person name="Lofgren L.A."/>
            <person name="Nguyen N.H."/>
            <person name="Vilgalys R."/>
            <person name="Ruytinx J."/>
            <person name="Liao H.L."/>
            <person name="Branco S."/>
            <person name="Kuo A."/>
            <person name="LaButti K."/>
            <person name="Lipzen A."/>
            <person name="Andreopoulos W."/>
            <person name="Pangilinan J."/>
            <person name="Riley R."/>
            <person name="Hundley H."/>
            <person name="Na H."/>
            <person name="Barry K."/>
            <person name="Grigoriev I.V."/>
            <person name="Stajich J.E."/>
            <person name="Kennedy P.G."/>
        </authorList>
    </citation>
    <scope>NUCLEOTIDE SEQUENCE</scope>
    <source>
        <strain evidence="6">MN1</strain>
    </source>
</reference>
<dbReference type="InterPro" id="IPR050475">
    <property type="entry name" value="Prenyltransferase_related"/>
</dbReference>
<proteinExistence type="predicted"/>
<dbReference type="EMBL" id="JABBWG010000012">
    <property type="protein sequence ID" value="KAG1818172.1"/>
    <property type="molecule type" value="Genomic_DNA"/>
</dbReference>
<keyword evidence="2 5" id="KW-0812">Transmembrane</keyword>
<dbReference type="InterPro" id="IPR044878">
    <property type="entry name" value="UbiA_sf"/>
</dbReference>
<dbReference type="GeneID" id="64626107"/>
<dbReference type="Pfam" id="PF01040">
    <property type="entry name" value="UbiA"/>
    <property type="match status" value="1"/>
</dbReference>
<comment type="caution">
    <text evidence="6">The sequence shown here is derived from an EMBL/GenBank/DDBJ whole genome shotgun (WGS) entry which is preliminary data.</text>
</comment>
<dbReference type="CDD" id="cd13965">
    <property type="entry name" value="PT_UbiA_3"/>
    <property type="match status" value="1"/>
</dbReference>
<dbReference type="PANTHER" id="PTHR42723">
    <property type="entry name" value="CHLOROPHYLL SYNTHASE"/>
    <property type="match status" value="1"/>
</dbReference>
<feature type="transmembrane region" description="Helical" evidence="5">
    <location>
        <begin position="100"/>
        <end position="130"/>
    </location>
</feature>
<dbReference type="GO" id="GO:0016765">
    <property type="term" value="F:transferase activity, transferring alkyl or aryl (other than methyl) groups"/>
    <property type="evidence" value="ECO:0007669"/>
    <property type="project" value="InterPro"/>
</dbReference>
<evidence type="ECO:0000256" key="3">
    <source>
        <dbReference type="ARBA" id="ARBA00022989"/>
    </source>
</evidence>
<evidence type="ECO:0000256" key="4">
    <source>
        <dbReference type="ARBA" id="ARBA00023136"/>
    </source>
</evidence>
<gene>
    <name evidence="6" type="ORF">BJ212DRAFT_129062</name>
</gene>
<protein>
    <submittedName>
        <fullName evidence="6">UbiA prenyltransferase family</fullName>
    </submittedName>
</protein>
<evidence type="ECO:0000313" key="6">
    <source>
        <dbReference type="EMBL" id="KAG1818172.1"/>
    </source>
</evidence>
<evidence type="ECO:0000256" key="1">
    <source>
        <dbReference type="ARBA" id="ARBA00004141"/>
    </source>
</evidence>
<evidence type="ECO:0000313" key="7">
    <source>
        <dbReference type="Proteomes" id="UP000807769"/>
    </source>
</evidence>
<feature type="transmembrane region" description="Helical" evidence="5">
    <location>
        <begin position="241"/>
        <end position="257"/>
    </location>
</feature>
<dbReference type="Proteomes" id="UP000807769">
    <property type="component" value="Unassembled WGS sequence"/>
</dbReference>
<evidence type="ECO:0000256" key="5">
    <source>
        <dbReference type="SAM" id="Phobius"/>
    </source>
</evidence>
<accession>A0A9P7ED26</accession>
<keyword evidence="3 5" id="KW-1133">Transmembrane helix</keyword>
<sequence>MSRFTATTLRCALRHFETAWLFTRSDLKTTIFPVMIFTTVVSPRHNPLDLSCALCWLWFHLFQFNASNQSYSAHEDILNKPWRPVPSGRISVKDSRALRWGLMVICLGFSSLFSLDVVITSGVYTVFLIMHDDFHLSHHPIFKNLCSAGGYVTNELGSSLILSRESSLDRTSIKALFCSALVILLTIHAQDFADVNGDRRSGRRTPPIVALEGSRIYMLCALPLFSFALASFWSLGPFSTVLFVSMGSWVGIRYFLFRDEICDQSNYRLYNIWLMGVHLLPANVHFRALAW</sequence>
<name>A0A9P7ED26_9AGAM</name>
<dbReference type="OrthoDB" id="434972at2759"/>
<keyword evidence="7" id="KW-1185">Reference proteome</keyword>
<feature type="transmembrane region" description="Helical" evidence="5">
    <location>
        <begin position="269"/>
        <end position="290"/>
    </location>
</feature>
<dbReference type="Gene3D" id="1.10.357.140">
    <property type="entry name" value="UbiA prenyltransferase"/>
    <property type="match status" value="1"/>
</dbReference>
<dbReference type="InterPro" id="IPR000537">
    <property type="entry name" value="UbiA_prenyltransferase"/>
</dbReference>
<dbReference type="RefSeq" id="XP_041194232.1">
    <property type="nucleotide sequence ID" value="XM_041332090.1"/>
</dbReference>
<keyword evidence="4 5" id="KW-0472">Membrane</keyword>
<comment type="subcellular location">
    <subcellularLocation>
        <location evidence="1">Membrane</location>
        <topology evidence="1">Multi-pass membrane protein</topology>
    </subcellularLocation>
</comment>
<dbReference type="GO" id="GO:0016020">
    <property type="term" value="C:membrane"/>
    <property type="evidence" value="ECO:0007669"/>
    <property type="project" value="UniProtKB-SubCell"/>
</dbReference>
<dbReference type="AlphaFoldDB" id="A0A9P7ED26"/>
<dbReference type="PANTHER" id="PTHR42723:SF1">
    <property type="entry name" value="CHLOROPHYLL SYNTHASE, CHLOROPLASTIC"/>
    <property type="match status" value="1"/>
</dbReference>
<evidence type="ECO:0000256" key="2">
    <source>
        <dbReference type="ARBA" id="ARBA00022692"/>
    </source>
</evidence>
<organism evidence="6 7">
    <name type="scientific">Suillus subaureus</name>
    <dbReference type="NCBI Taxonomy" id="48587"/>
    <lineage>
        <taxon>Eukaryota</taxon>
        <taxon>Fungi</taxon>
        <taxon>Dikarya</taxon>
        <taxon>Basidiomycota</taxon>
        <taxon>Agaricomycotina</taxon>
        <taxon>Agaricomycetes</taxon>
        <taxon>Agaricomycetidae</taxon>
        <taxon>Boletales</taxon>
        <taxon>Suillineae</taxon>
        <taxon>Suillaceae</taxon>
        <taxon>Suillus</taxon>
    </lineage>
</organism>